<gene>
    <name evidence="19" type="ORF">NDU88_002206</name>
</gene>
<evidence type="ECO:0000256" key="15">
    <source>
        <dbReference type="SAM" id="MobiDB-lite"/>
    </source>
</evidence>
<comment type="caution">
    <text evidence="19">The sequence shown here is derived from an EMBL/GenBank/DDBJ whole genome shotgun (WGS) entry which is preliminary data.</text>
</comment>
<accession>A0AAV7KS83</accession>
<keyword evidence="7" id="KW-0744">Spermatogenesis</keyword>
<evidence type="ECO:0000313" key="20">
    <source>
        <dbReference type="Proteomes" id="UP001066276"/>
    </source>
</evidence>
<organism evidence="19 20">
    <name type="scientific">Pleurodeles waltl</name>
    <name type="common">Iberian ribbed newt</name>
    <dbReference type="NCBI Taxonomy" id="8319"/>
    <lineage>
        <taxon>Eukaryota</taxon>
        <taxon>Metazoa</taxon>
        <taxon>Chordata</taxon>
        <taxon>Craniata</taxon>
        <taxon>Vertebrata</taxon>
        <taxon>Euteleostomi</taxon>
        <taxon>Amphibia</taxon>
        <taxon>Batrachia</taxon>
        <taxon>Caudata</taxon>
        <taxon>Salamandroidea</taxon>
        <taxon>Salamandridae</taxon>
        <taxon>Pleurodelinae</taxon>
        <taxon>Pleurodeles</taxon>
    </lineage>
</organism>
<feature type="domain" description="CEP76/DRC7 peptidase-like" evidence="16">
    <location>
        <begin position="399"/>
        <end position="472"/>
    </location>
</feature>
<keyword evidence="5" id="KW-0221">Differentiation</keyword>
<evidence type="ECO:0000259" key="18">
    <source>
        <dbReference type="Pfam" id="PF24671"/>
    </source>
</evidence>
<feature type="region of interest" description="Disordered" evidence="15">
    <location>
        <begin position="485"/>
        <end position="505"/>
    </location>
</feature>
<feature type="region of interest" description="Disordered" evidence="15">
    <location>
        <begin position="110"/>
        <end position="145"/>
    </location>
</feature>
<evidence type="ECO:0000256" key="2">
    <source>
        <dbReference type="ARBA" id="ARBA00010738"/>
    </source>
</evidence>
<dbReference type="AlphaFoldDB" id="A0AAV7KS83"/>
<dbReference type="Proteomes" id="UP001066276">
    <property type="component" value="Chromosome 12"/>
</dbReference>
<dbReference type="InterPro" id="IPR033551">
    <property type="entry name" value="DRC7/lobo"/>
</dbReference>
<keyword evidence="11" id="KW-0966">Cell projection</keyword>
<proteinExistence type="inferred from homology"/>
<evidence type="ECO:0000256" key="3">
    <source>
        <dbReference type="ARBA" id="ARBA00021303"/>
    </source>
</evidence>
<dbReference type="InterPro" id="IPR056290">
    <property type="entry name" value="CEPT76/DRC7_peptidase-like_dom"/>
</dbReference>
<evidence type="ECO:0000256" key="12">
    <source>
        <dbReference type="ARBA" id="ARBA00031627"/>
    </source>
</evidence>
<evidence type="ECO:0000256" key="9">
    <source>
        <dbReference type="ARBA" id="ARBA00023069"/>
    </source>
</evidence>
<feature type="compositionally biased region" description="Acidic residues" evidence="15">
    <location>
        <begin position="118"/>
        <end position="138"/>
    </location>
</feature>
<evidence type="ECO:0000256" key="14">
    <source>
        <dbReference type="SAM" id="Coils"/>
    </source>
</evidence>
<dbReference type="SUPFAM" id="SSF54001">
    <property type="entry name" value="Cysteine proteinases"/>
    <property type="match status" value="1"/>
</dbReference>
<keyword evidence="8 14" id="KW-0175">Coiled coil</keyword>
<dbReference type="InterPro" id="IPR056292">
    <property type="entry name" value="DRC7_C"/>
</dbReference>
<keyword evidence="20" id="KW-1185">Reference proteome</keyword>
<evidence type="ECO:0000256" key="6">
    <source>
        <dbReference type="ARBA" id="ARBA00022846"/>
    </source>
</evidence>
<evidence type="ECO:0000256" key="4">
    <source>
        <dbReference type="ARBA" id="ARBA00022490"/>
    </source>
</evidence>
<protein>
    <recommendedName>
        <fullName evidence="3">Dynein regulatory complex subunit 7</fullName>
    </recommendedName>
    <alternativeName>
        <fullName evidence="12">Coiled-coil domain-containing protein 135</fullName>
    </alternativeName>
    <alternativeName>
        <fullName evidence="13">Coiled-coil domain-containing protein lobo homolog</fullName>
    </alternativeName>
</protein>
<evidence type="ECO:0000256" key="5">
    <source>
        <dbReference type="ARBA" id="ARBA00022782"/>
    </source>
</evidence>
<evidence type="ECO:0000256" key="8">
    <source>
        <dbReference type="ARBA" id="ARBA00023054"/>
    </source>
</evidence>
<evidence type="ECO:0000259" key="16">
    <source>
        <dbReference type="Pfam" id="PF24656"/>
    </source>
</evidence>
<evidence type="ECO:0000259" key="17">
    <source>
        <dbReference type="Pfam" id="PF24667"/>
    </source>
</evidence>
<dbReference type="GO" id="GO:0030154">
    <property type="term" value="P:cell differentiation"/>
    <property type="evidence" value="ECO:0007669"/>
    <property type="project" value="UniProtKB-KW"/>
</dbReference>
<dbReference type="EMBL" id="JANPWB010000016">
    <property type="protein sequence ID" value="KAJ1082035.1"/>
    <property type="molecule type" value="Genomic_DNA"/>
</dbReference>
<dbReference type="GO" id="GO:0031514">
    <property type="term" value="C:motile cilium"/>
    <property type="evidence" value="ECO:0007669"/>
    <property type="project" value="TreeGrafter"/>
</dbReference>
<feature type="region of interest" description="Disordered" evidence="15">
    <location>
        <begin position="40"/>
        <end position="68"/>
    </location>
</feature>
<evidence type="ECO:0000256" key="7">
    <source>
        <dbReference type="ARBA" id="ARBA00022871"/>
    </source>
</evidence>
<keyword evidence="10" id="KW-0206">Cytoskeleton</keyword>
<dbReference type="GO" id="GO:0007283">
    <property type="term" value="P:spermatogenesis"/>
    <property type="evidence" value="ECO:0007669"/>
    <property type="project" value="UniProtKB-KW"/>
</dbReference>
<dbReference type="InterPro" id="IPR038765">
    <property type="entry name" value="Papain-like_cys_pep_sf"/>
</dbReference>
<evidence type="ECO:0000256" key="10">
    <source>
        <dbReference type="ARBA" id="ARBA00023212"/>
    </source>
</evidence>
<dbReference type="PANTHER" id="PTHR35249:SF2">
    <property type="entry name" value="DYNEIN REGULATORY COMPLEX SUBUNIT 7"/>
    <property type="match status" value="1"/>
</dbReference>
<comment type="similarity">
    <text evidence="2">Belongs to the DRC7 family.</text>
</comment>
<keyword evidence="4" id="KW-0963">Cytoplasm</keyword>
<dbReference type="InterPro" id="IPR056291">
    <property type="entry name" value="MORN_DRC7"/>
</dbReference>
<feature type="domain" description="Dynein regulatory complex subunit 7 MORN" evidence="17">
    <location>
        <begin position="529"/>
        <end position="813"/>
    </location>
</feature>
<keyword evidence="6" id="KW-0282">Flagellum</keyword>
<feature type="coiled-coil region" evidence="14">
    <location>
        <begin position="358"/>
        <end position="385"/>
    </location>
</feature>
<keyword evidence="9" id="KW-0969">Cilium</keyword>
<feature type="compositionally biased region" description="Acidic residues" evidence="15">
    <location>
        <begin position="485"/>
        <end position="500"/>
    </location>
</feature>
<feature type="domain" description="Dynein regulatory complex subunit 7 C-terminal" evidence="18">
    <location>
        <begin position="860"/>
        <end position="967"/>
    </location>
</feature>
<name>A0AAV7KS83_PLEWA</name>
<dbReference type="PANTHER" id="PTHR35249">
    <property type="entry name" value="DYNEIN REGULATORY COMPLEX SUBUNIT 7"/>
    <property type="match status" value="1"/>
</dbReference>
<evidence type="ECO:0000256" key="1">
    <source>
        <dbReference type="ARBA" id="ARBA00004611"/>
    </source>
</evidence>
<feature type="compositionally biased region" description="Basic residues" evidence="15">
    <location>
        <begin position="40"/>
        <end position="52"/>
    </location>
</feature>
<dbReference type="Pfam" id="PF24671">
    <property type="entry name" value="DRC7_C"/>
    <property type="match status" value="1"/>
</dbReference>
<dbReference type="GO" id="GO:0030317">
    <property type="term" value="P:flagellated sperm motility"/>
    <property type="evidence" value="ECO:0007669"/>
    <property type="project" value="TreeGrafter"/>
</dbReference>
<dbReference type="Pfam" id="PF24667">
    <property type="entry name" value="MORN_DRC7"/>
    <property type="match status" value="1"/>
</dbReference>
<comment type="subcellular location">
    <subcellularLocation>
        <location evidence="1">Cytoplasm</location>
        <location evidence="1">Cytoskeleton</location>
        <location evidence="1">Flagellum axoneme</location>
    </subcellularLocation>
</comment>
<evidence type="ECO:0000256" key="11">
    <source>
        <dbReference type="ARBA" id="ARBA00023273"/>
    </source>
</evidence>
<evidence type="ECO:0000313" key="19">
    <source>
        <dbReference type="EMBL" id="KAJ1082035.1"/>
    </source>
</evidence>
<evidence type="ECO:0000256" key="13">
    <source>
        <dbReference type="ARBA" id="ARBA00031733"/>
    </source>
</evidence>
<dbReference type="Pfam" id="PF24656">
    <property type="entry name" value="CEPT76_peptidase"/>
    <property type="match status" value="1"/>
</dbReference>
<sequence length="971" mass="114049">MTIFSRRAVVALETSVYNLWFPELLLWPGPRSVKREARKRVGGKQHRVRKKHEAAGGKSNRMGQVAGSNTEYKVYDSMQKAHRREPLLQVSNCFTEELLELSMEDITENTNEVLEKNEPDEDEDKDDDDEDKDEEENGDLILSPEELQDLEDKLSEMDIQTSDHYRVPGRPLFEEMIFPPSYKENSPKEKMLLQLAENFWRQYTHIYPDREPLFMCPVNECGIEKFVSTTLRPTLLPFPDLYAWDQCANFVSEYLSAQFLHPPIEPPHHLYSPNTVLKLQVGNCFDFSVLLCSFLIGAGYDAYCVFGYATKEMCLMDETREECLVLKKPEEAPVDTKNKACTKYGVKPPRDLRSKFELQQEAKKEDKIQAALEKAKKEAEERIAEDEKPKPDPLYGLRVHCWVLVLSGKREVPENFFIDPFTGKSYSTADDHFLGLESLWNHENYWVNMQDCREGCKNLTFDLGDPVKWEFMLLGTGKPLLTIPDMEEEEEPVGEEDDDSDKDRGIFNMPPSWVEPIVVSPKEFETRSPEGKKVIQYKKSRLEKWAPYLMEDGMVSCHTIYQDNEYTQEMEVRQWFKNRQDKLEMKEINRKTGTTTDYFAPGRGESLRAHVYKNMVPETERTMVFYNEPRVDGLKKREEKPLEMTEHFEGRPDFLYYRHTVFSKRPKKVVIAGMPMEANPRPIQKITERFHRNREKPANEDVAERIFLIQQDRFQLTYHRDDYRITTSKWEFLKPNHLGEKGTHVVLTPETSIYYQVEPIEKWNKQLYVYEMLISLLEAENNAKDSVRRSESEVLEILNLRSQEMQDNQLTLSVYDTERNETSKKQREAMAAALEEERVRKAILELDYMAPFLAKLGDPEKLTKLQAEKLKEDCLADLKQRLIDKANLIQARFEKETGELQKKQLWYQQNQMSMSREDEEAYMTYCSEAMFRIHILEQRLTKHKEKAPLQYLALEEKLNNDQRLFEHLLSN</sequence>
<reference evidence="19" key="1">
    <citation type="journal article" date="2022" name="bioRxiv">
        <title>Sequencing and chromosome-scale assembly of the giantPleurodeles waltlgenome.</title>
        <authorList>
            <person name="Brown T."/>
            <person name="Elewa A."/>
            <person name="Iarovenko S."/>
            <person name="Subramanian E."/>
            <person name="Araus A.J."/>
            <person name="Petzold A."/>
            <person name="Susuki M."/>
            <person name="Suzuki K.-i.T."/>
            <person name="Hayashi T."/>
            <person name="Toyoda A."/>
            <person name="Oliveira C."/>
            <person name="Osipova E."/>
            <person name="Leigh N.D."/>
            <person name="Simon A."/>
            <person name="Yun M.H."/>
        </authorList>
    </citation>
    <scope>NUCLEOTIDE SEQUENCE</scope>
    <source>
        <strain evidence="19">20211129_DDA</strain>
        <tissue evidence="19">Liver</tissue>
    </source>
</reference>